<evidence type="ECO:0000256" key="2">
    <source>
        <dbReference type="SAM" id="Phobius"/>
    </source>
</evidence>
<keyword evidence="2" id="KW-1133">Transmembrane helix</keyword>
<evidence type="ECO:0000256" key="1">
    <source>
        <dbReference type="SAM" id="MobiDB-lite"/>
    </source>
</evidence>
<dbReference type="RefSeq" id="WP_140457784.1">
    <property type="nucleotide sequence ID" value="NZ_BAABFI010000002.1"/>
</dbReference>
<feature type="compositionally biased region" description="Pro residues" evidence="1">
    <location>
        <begin position="9"/>
        <end position="23"/>
    </location>
</feature>
<evidence type="ECO:0000313" key="4">
    <source>
        <dbReference type="Proteomes" id="UP000577956"/>
    </source>
</evidence>
<dbReference type="EMBL" id="JACCBK010000001">
    <property type="protein sequence ID" value="NYD86100.1"/>
    <property type="molecule type" value="Genomic_DNA"/>
</dbReference>
<comment type="caution">
    <text evidence="3">The sequence shown here is derived from an EMBL/GenBank/DDBJ whole genome shotgun (WGS) entry which is preliminary data.</text>
</comment>
<dbReference type="AlphaFoldDB" id="A0A7Y9FF59"/>
<proteinExistence type="predicted"/>
<evidence type="ECO:0000313" key="3">
    <source>
        <dbReference type="EMBL" id="NYD86100.1"/>
    </source>
</evidence>
<accession>A0A7Y9FF59</accession>
<protein>
    <submittedName>
        <fullName evidence="3">Uncharacterized protein</fullName>
    </submittedName>
</protein>
<dbReference type="Proteomes" id="UP000577956">
    <property type="component" value="Unassembled WGS sequence"/>
</dbReference>
<gene>
    <name evidence="3" type="ORF">BKA21_001649</name>
</gene>
<feature type="region of interest" description="Disordered" evidence="1">
    <location>
        <begin position="1"/>
        <end position="26"/>
    </location>
</feature>
<keyword evidence="2" id="KW-0812">Transmembrane</keyword>
<feature type="transmembrane region" description="Helical" evidence="2">
    <location>
        <begin position="38"/>
        <end position="60"/>
    </location>
</feature>
<organism evidence="3 4">
    <name type="scientific">Cellulomonas oligotrophica</name>
    <dbReference type="NCBI Taxonomy" id="931536"/>
    <lineage>
        <taxon>Bacteria</taxon>
        <taxon>Bacillati</taxon>
        <taxon>Actinomycetota</taxon>
        <taxon>Actinomycetes</taxon>
        <taxon>Micrococcales</taxon>
        <taxon>Cellulomonadaceae</taxon>
        <taxon>Cellulomonas</taxon>
    </lineage>
</organism>
<feature type="transmembrane region" description="Helical" evidence="2">
    <location>
        <begin position="67"/>
        <end position="87"/>
    </location>
</feature>
<name>A0A7Y9FF59_9CELL</name>
<sequence length="147" mass="14982">MWTTTTPDPTTPTTPGTPSPSATPVPGTGDALTVDLSLFLWISVLALVIIGATHLVHVLANKTRPLTLVRILALMFVVAAAVVLVVADAPTEAKTAAFTLLGTIAGYLAGTRSPTTTTTTTTPGSDPVRSDGTSTAVGDTTVVVERT</sequence>
<reference evidence="3 4" key="1">
    <citation type="submission" date="2020-07" db="EMBL/GenBank/DDBJ databases">
        <title>Sequencing the genomes of 1000 actinobacteria strains.</title>
        <authorList>
            <person name="Klenk H.-P."/>
        </authorList>
    </citation>
    <scope>NUCLEOTIDE SEQUENCE [LARGE SCALE GENOMIC DNA]</scope>
    <source>
        <strain evidence="3 4">DSM 24482</strain>
    </source>
</reference>
<keyword evidence="2" id="KW-0472">Membrane</keyword>
<feature type="region of interest" description="Disordered" evidence="1">
    <location>
        <begin position="112"/>
        <end position="136"/>
    </location>
</feature>